<feature type="compositionally biased region" description="Polar residues" evidence="6">
    <location>
        <begin position="333"/>
        <end position="343"/>
    </location>
</feature>
<dbReference type="OrthoDB" id="5800476at2759"/>
<evidence type="ECO:0000256" key="2">
    <source>
        <dbReference type="ARBA" id="ARBA00022741"/>
    </source>
</evidence>
<reference evidence="8 9" key="1">
    <citation type="journal article" date="2016" name="Genome Biol. Evol.">
        <title>Gene Family Evolution Reflects Adaptation to Soil Environmental Stressors in the Genome of the Collembolan Orchesella cincta.</title>
        <authorList>
            <person name="Faddeeva-Vakhrusheva A."/>
            <person name="Derks M.F."/>
            <person name="Anvar S.Y."/>
            <person name="Agamennone V."/>
            <person name="Suring W."/>
            <person name="Smit S."/>
            <person name="van Straalen N.M."/>
            <person name="Roelofs D."/>
        </authorList>
    </citation>
    <scope>NUCLEOTIDE SEQUENCE [LARGE SCALE GENOMIC DNA]</scope>
    <source>
        <tissue evidence="8">Mixed pool</tissue>
    </source>
</reference>
<dbReference type="PANTHER" id="PTHR11909">
    <property type="entry name" value="CASEIN KINASE-RELATED"/>
    <property type="match status" value="1"/>
</dbReference>
<dbReference type="PROSITE" id="PS00108">
    <property type="entry name" value="PROTEIN_KINASE_ST"/>
    <property type="match status" value="1"/>
</dbReference>
<dbReference type="InterPro" id="IPR017441">
    <property type="entry name" value="Protein_kinase_ATP_BS"/>
</dbReference>
<keyword evidence="5" id="KW-0723">Serine/threonine-protein kinase</keyword>
<dbReference type="InterPro" id="IPR008271">
    <property type="entry name" value="Ser/Thr_kinase_AS"/>
</dbReference>
<gene>
    <name evidence="8" type="ORF">Ocin01_03094</name>
</gene>
<dbReference type="EC" id="2.7.11.1" evidence="1"/>
<dbReference type="AlphaFoldDB" id="A0A1D2NES5"/>
<keyword evidence="2 4" id="KW-0547">Nucleotide-binding</keyword>
<comment type="caution">
    <text evidence="8">The sequence shown here is derived from an EMBL/GenBank/DDBJ whole genome shotgun (WGS) entry which is preliminary data.</text>
</comment>
<dbReference type="InterPro" id="IPR011009">
    <property type="entry name" value="Kinase-like_dom_sf"/>
</dbReference>
<dbReference type="PROSITE" id="PS50011">
    <property type="entry name" value="PROTEIN_KINASE_DOM"/>
    <property type="match status" value="1"/>
</dbReference>
<dbReference type="SMART" id="SM00220">
    <property type="entry name" value="S_TKc"/>
    <property type="match status" value="1"/>
</dbReference>
<dbReference type="InterPro" id="IPR050235">
    <property type="entry name" value="CK1_Ser-Thr_kinase"/>
</dbReference>
<dbReference type="SUPFAM" id="SSF56112">
    <property type="entry name" value="Protein kinase-like (PK-like)"/>
    <property type="match status" value="1"/>
</dbReference>
<comment type="similarity">
    <text evidence="5">Belongs to the protein kinase superfamily.</text>
</comment>
<dbReference type="GO" id="GO:0005524">
    <property type="term" value="F:ATP binding"/>
    <property type="evidence" value="ECO:0007669"/>
    <property type="project" value="UniProtKB-UniRule"/>
</dbReference>
<protein>
    <recommendedName>
        <fullName evidence="1">non-specific serine/threonine protein kinase</fullName>
        <ecNumber evidence="1">2.7.11.1</ecNumber>
    </recommendedName>
</protein>
<evidence type="ECO:0000313" key="9">
    <source>
        <dbReference type="Proteomes" id="UP000094527"/>
    </source>
</evidence>
<keyword evidence="9" id="KW-1185">Reference proteome</keyword>
<feature type="domain" description="Protein kinase" evidence="7">
    <location>
        <begin position="20"/>
        <end position="309"/>
    </location>
</feature>
<feature type="binding site" evidence="4">
    <location>
        <position position="49"/>
    </location>
    <ligand>
        <name>ATP</name>
        <dbReference type="ChEBI" id="CHEBI:30616"/>
    </ligand>
</feature>
<dbReference type="CDD" id="cd14016">
    <property type="entry name" value="STKc_CK1"/>
    <property type="match status" value="1"/>
</dbReference>
<dbReference type="Gene3D" id="1.10.510.10">
    <property type="entry name" value="Transferase(Phosphotransferase) domain 1"/>
    <property type="match status" value="1"/>
</dbReference>
<dbReference type="InterPro" id="IPR000719">
    <property type="entry name" value="Prot_kinase_dom"/>
</dbReference>
<sequence>MSSKQETPVLEKDTVIAQKFRLVRKLGSGSFGEVFSGVQISDGEEVAIKLESVYSQQSQLLFESRVYKQMQGGIGIPRLRWYGQDQTYNVLVIERLGLSLEDLFDCCGRKFSLKTVLQLADQMITRIEYFHSRSYIHRDIKPDNYLMGLGSHSNRVYLIDYGLAKRYRDGHTHRHIKYLQGKSLTGTARYASLNASLGGEQSRRDDLESIGYVLMYFNRGSLPWQGLKAANKRQKYEKIAEKKMSTPVNTLCEGFPAEFAIYLNYTRSLMFEEEPDYNYLKQILRLLFRSLNYTYDYVFDWSELEDPLVLEMLNYTRKKPHGAQRSKRLYPDSKTSQARSLYG</sequence>
<evidence type="ECO:0000259" key="7">
    <source>
        <dbReference type="PROSITE" id="PS50011"/>
    </source>
</evidence>
<evidence type="ECO:0000256" key="3">
    <source>
        <dbReference type="ARBA" id="ARBA00022840"/>
    </source>
</evidence>
<dbReference type="PROSITE" id="PS00107">
    <property type="entry name" value="PROTEIN_KINASE_ATP"/>
    <property type="match status" value="1"/>
</dbReference>
<keyword evidence="3 4" id="KW-0067">ATP-binding</keyword>
<feature type="region of interest" description="Disordered" evidence="6">
    <location>
        <begin position="323"/>
        <end position="343"/>
    </location>
</feature>
<dbReference type="GO" id="GO:0004674">
    <property type="term" value="F:protein serine/threonine kinase activity"/>
    <property type="evidence" value="ECO:0007669"/>
    <property type="project" value="UniProtKB-KW"/>
</dbReference>
<dbReference type="Proteomes" id="UP000094527">
    <property type="component" value="Unassembled WGS sequence"/>
</dbReference>
<organism evidence="8 9">
    <name type="scientific">Orchesella cincta</name>
    <name type="common">Springtail</name>
    <name type="synonym">Podura cincta</name>
    <dbReference type="NCBI Taxonomy" id="48709"/>
    <lineage>
        <taxon>Eukaryota</taxon>
        <taxon>Metazoa</taxon>
        <taxon>Ecdysozoa</taxon>
        <taxon>Arthropoda</taxon>
        <taxon>Hexapoda</taxon>
        <taxon>Collembola</taxon>
        <taxon>Entomobryomorpha</taxon>
        <taxon>Entomobryoidea</taxon>
        <taxon>Orchesellidae</taxon>
        <taxon>Orchesellinae</taxon>
        <taxon>Orchesella</taxon>
    </lineage>
</organism>
<evidence type="ECO:0000256" key="6">
    <source>
        <dbReference type="SAM" id="MobiDB-lite"/>
    </source>
</evidence>
<dbReference type="FunFam" id="1.10.510.10:FF:000596">
    <property type="entry name" value="CK1 family protein kinase"/>
    <property type="match status" value="1"/>
</dbReference>
<dbReference type="OMA" id="HPKQLFH"/>
<dbReference type="STRING" id="48709.A0A1D2NES5"/>
<name>A0A1D2NES5_ORCCI</name>
<keyword evidence="8" id="KW-0418">Kinase</keyword>
<dbReference type="Pfam" id="PF00069">
    <property type="entry name" value="Pkinase"/>
    <property type="match status" value="1"/>
</dbReference>
<keyword evidence="8" id="KW-0808">Transferase</keyword>
<evidence type="ECO:0000256" key="1">
    <source>
        <dbReference type="ARBA" id="ARBA00012513"/>
    </source>
</evidence>
<evidence type="ECO:0000313" key="8">
    <source>
        <dbReference type="EMBL" id="ODN03605.1"/>
    </source>
</evidence>
<dbReference type="EMBL" id="LJIJ01000068">
    <property type="protein sequence ID" value="ODN03605.1"/>
    <property type="molecule type" value="Genomic_DNA"/>
</dbReference>
<proteinExistence type="inferred from homology"/>
<evidence type="ECO:0000256" key="5">
    <source>
        <dbReference type="RuleBase" id="RU000304"/>
    </source>
</evidence>
<accession>A0A1D2NES5</accession>
<evidence type="ECO:0000256" key="4">
    <source>
        <dbReference type="PROSITE-ProRule" id="PRU10141"/>
    </source>
</evidence>